<dbReference type="Proteomes" id="UP001162480">
    <property type="component" value="Chromosome 23"/>
</dbReference>
<sequence>MEQFLGKWKEVKEGAESHRRFLEKIGVPEEIADKIIKYTAVYETVKDGDLIKMVSSYLEDPNLNKTYNFKLNETFTDTDNFGQKFTVFCEIKNGKWYDKCSGYYNDATIESVQEVVGDTLIVKTTCDGTSMVTKFKKQSG</sequence>
<protein>
    <submittedName>
        <fullName evidence="1">Uncharacterized protein</fullName>
    </submittedName>
</protein>
<proteinExistence type="predicted"/>
<dbReference type="AlphaFoldDB" id="A0AA36BS32"/>
<evidence type="ECO:0000313" key="1">
    <source>
        <dbReference type="EMBL" id="CAI9739555.1"/>
    </source>
</evidence>
<dbReference type="GO" id="GO:0008289">
    <property type="term" value="F:lipid binding"/>
    <property type="evidence" value="ECO:0007669"/>
    <property type="project" value="UniProtKB-KW"/>
</dbReference>
<name>A0AA36BS32_OCTVU</name>
<dbReference type="Gene3D" id="2.40.128.20">
    <property type="match status" value="1"/>
</dbReference>
<dbReference type="EMBL" id="OX597836">
    <property type="protein sequence ID" value="CAI9739555.1"/>
    <property type="molecule type" value="Genomic_DNA"/>
</dbReference>
<accession>A0AA36BS32</accession>
<dbReference type="InterPro" id="IPR012674">
    <property type="entry name" value="Calycin"/>
</dbReference>
<keyword evidence="2" id="KW-1185">Reference proteome</keyword>
<gene>
    <name evidence="1" type="ORF">OCTVUL_1B027171</name>
</gene>
<reference evidence="1" key="1">
    <citation type="submission" date="2023-08" db="EMBL/GenBank/DDBJ databases">
        <authorList>
            <person name="Alioto T."/>
            <person name="Alioto T."/>
            <person name="Gomez Garrido J."/>
        </authorList>
    </citation>
    <scope>NUCLEOTIDE SEQUENCE</scope>
</reference>
<dbReference type="SUPFAM" id="SSF50814">
    <property type="entry name" value="Lipocalins"/>
    <property type="match status" value="1"/>
</dbReference>
<evidence type="ECO:0000313" key="2">
    <source>
        <dbReference type="Proteomes" id="UP001162480"/>
    </source>
</evidence>
<organism evidence="1 2">
    <name type="scientific">Octopus vulgaris</name>
    <name type="common">Common octopus</name>
    <dbReference type="NCBI Taxonomy" id="6645"/>
    <lineage>
        <taxon>Eukaryota</taxon>
        <taxon>Metazoa</taxon>
        <taxon>Spiralia</taxon>
        <taxon>Lophotrochozoa</taxon>
        <taxon>Mollusca</taxon>
        <taxon>Cephalopoda</taxon>
        <taxon>Coleoidea</taxon>
        <taxon>Octopodiformes</taxon>
        <taxon>Octopoda</taxon>
        <taxon>Incirrata</taxon>
        <taxon>Octopodidae</taxon>
        <taxon>Octopus</taxon>
    </lineage>
</organism>